<dbReference type="AlphaFoldDB" id="A0A1H8NMG5"/>
<dbReference type="GO" id="GO:0015074">
    <property type="term" value="P:DNA integration"/>
    <property type="evidence" value="ECO:0007669"/>
    <property type="project" value="InterPro"/>
</dbReference>
<evidence type="ECO:0000313" key="4">
    <source>
        <dbReference type="Proteomes" id="UP000183002"/>
    </source>
</evidence>
<dbReference type="RefSeq" id="WP_139194158.1">
    <property type="nucleotide sequence ID" value="NZ_FOCO01000090.1"/>
</dbReference>
<accession>A0A1H8NMG5</accession>
<dbReference type="SUPFAM" id="SSF53098">
    <property type="entry name" value="Ribonuclease H-like"/>
    <property type="match status" value="1"/>
</dbReference>
<evidence type="ECO:0000313" key="3">
    <source>
        <dbReference type="EMBL" id="SEO30794.1"/>
    </source>
</evidence>
<dbReference type="Pfam" id="PF13683">
    <property type="entry name" value="rve_3"/>
    <property type="match status" value="1"/>
</dbReference>
<feature type="non-terminal residue" evidence="3">
    <location>
        <position position="1"/>
    </location>
</feature>
<dbReference type="PROSITE" id="PS50994">
    <property type="entry name" value="INTEGRASE"/>
    <property type="match status" value="1"/>
</dbReference>
<dbReference type="InterPro" id="IPR001584">
    <property type="entry name" value="Integrase_cat-core"/>
</dbReference>
<feature type="region of interest" description="Disordered" evidence="1">
    <location>
        <begin position="1"/>
        <end position="20"/>
    </location>
</feature>
<proteinExistence type="predicted"/>
<feature type="domain" description="Integrase catalytic" evidence="2">
    <location>
        <begin position="1"/>
        <end position="77"/>
    </location>
</feature>
<reference evidence="3 4" key="1">
    <citation type="submission" date="2016-10" db="EMBL/GenBank/DDBJ databases">
        <authorList>
            <person name="de Groot N.N."/>
        </authorList>
    </citation>
    <scope>NUCLEOTIDE SEQUENCE [LARGE SCALE GENOMIC DNA]</scope>
    <source>
        <strain evidence="3 4">CGMCC 1.10836</strain>
    </source>
</reference>
<dbReference type="EMBL" id="FOCO01000090">
    <property type="protein sequence ID" value="SEO30794.1"/>
    <property type="molecule type" value="Genomic_DNA"/>
</dbReference>
<dbReference type="Gene3D" id="3.30.420.10">
    <property type="entry name" value="Ribonuclease H-like superfamily/Ribonuclease H"/>
    <property type="match status" value="1"/>
</dbReference>
<dbReference type="InterPro" id="IPR036397">
    <property type="entry name" value="RNaseH_sf"/>
</dbReference>
<gene>
    <name evidence="3" type="ORF">SAMN05216227_10904</name>
</gene>
<dbReference type="InterPro" id="IPR012337">
    <property type="entry name" value="RNaseH-like_sf"/>
</dbReference>
<dbReference type="Proteomes" id="UP000183002">
    <property type="component" value="Unassembled WGS sequence"/>
</dbReference>
<sequence length="96" mass="11334">CHDLDIEHRLAPPHHPQTNGMVERFNGRIEEVLQSHHFRSGEELETTLHRYVLLYNQQLPQSALGSKTPLQAMKDWHKLKPQLFKKHPYYLPGCDR</sequence>
<keyword evidence="4" id="KW-1185">Reference proteome</keyword>
<protein>
    <submittedName>
        <fullName evidence="3">Integrase core domain-containing protein</fullName>
    </submittedName>
</protein>
<organism evidence="3 4">
    <name type="scientific">Pseudorhodobacter antarcticus</name>
    <dbReference type="NCBI Taxonomy" id="1077947"/>
    <lineage>
        <taxon>Bacteria</taxon>
        <taxon>Pseudomonadati</taxon>
        <taxon>Pseudomonadota</taxon>
        <taxon>Alphaproteobacteria</taxon>
        <taxon>Rhodobacterales</taxon>
        <taxon>Paracoccaceae</taxon>
        <taxon>Pseudorhodobacter</taxon>
    </lineage>
</organism>
<feature type="compositionally biased region" description="Basic and acidic residues" evidence="1">
    <location>
        <begin position="1"/>
        <end position="10"/>
    </location>
</feature>
<evidence type="ECO:0000259" key="2">
    <source>
        <dbReference type="PROSITE" id="PS50994"/>
    </source>
</evidence>
<dbReference type="GO" id="GO:0003676">
    <property type="term" value="F:nucleic acid binding"/>
    <property type="evidence" value="ECO:0007669"/>
    <property type="project" value="InterPro"/>
</dbReference>
<dbReference type="STRING" id="1077947.SAMN05216227_10904"/>
<name>A0A1H8NMG5_9RHOB</name>
<evidence type="ECO:0000256" key="1">
    <source>
        <dbReference type="SAM" id="MobiDB-lite"/>
    </source>
</evidence>